<dbReference type="InterPro" id="IPR000792">
    <property type="entry name" value="Tscrpt_reg_LuxR_C"/>
</dbReference>
<evidence type="ECO:0000256" key="1">
    <source>
        <dbReference type="ARBA" id="ARBA00023015"/>
    </source>
</evidence>
<evidence type="ECO:0000313" key="6">
    <source>
        <dbReference type="Proteomes" id="UP000335415"/>
    </source>
</evidence>
<dbReference type="PANTHER" id="PTHR44688:SF16">
    <property type="entry name" value="DNA-BINDING TRANSCRIPTIONAL ACTIVATOR DEVR_DOSR"/>
    <property type="match status" value="1"/>
</dbReference>
<dbReference type="Pfam" id="PF00196">
    <property type="entry name" value="GerE"/>
    <property type="match status" value="1"/>
</dbReference>
<keyword evidence="6" id="KW-1185">Reference proteome</keyword>
<dbReference type="Gene3D" id="1.10.10.10">
    <property type="entry name" value="Winged helix-like DNA-binding domain superfamily/Winged helix DNA-binding domain"/>
    <property type="match status" value="1"/>
</dbReference>
<gene>
    <name evidence="5" type="ORF">FJU30_19460</name>
</gene>
<dbReference type="GO" id="GO:0006355">
    <property type="term" value="P:regulation of DNA-templated transcription"/>
    <property type="evidence" value="ECO:0007669"/>
    <property type="project" value="InterPro"/>
</dbReference>
<dbReference type="Proteomes" id="UP000335415">
    <property type="component" value="Unassembled WGS sequence"/>
</dbReference>
<dbReference type="EMBL" id="VYKJ01000011">
    <property type="protein sequence ID" value="KAA8997408.1"/>
    <property type="molecule type" value="Genomic_DNA"/>
</dbReference>
<keyword evidence="3" id="KW-0804">Transcription</keyword>
<name>A0A5J5FVN5_9GAMM</name>
<dbReference type="InterPro" id="IPR016032">
    <property type="entry name" value="Sig_transdc_resp-reg_C-effctor"/>
</dbReference>
<organism evidence="5 6">
    <name type="scientific">Affinibrenneria salicis</name>
    <dbReference type="NCBI Taxonomy" id="2590031"/>
    <lineage>
        <taxon>Bacteria</taxon>
        <taxon>Pseudomonadati</taxon>
        <taxon>Pseudomonadota</taxon>
        <taxon>Gammaproteobacteria</taxon>
        <taxon>Enterobacterales</taxon>
        <taxon>Pectobacteriaceae</taxon>
        <taxon>Affinibrenneria</taxon>
    </lineage>
</organism>
<reference evidence="5 6" key="1">
    <citation type="submission" date="2019-09" db="EMBL/GenBank/DDBJ databases">
        <authorList>
            <person name="Li Y."/>
        </authorList>
    </citation>
    <scope>NUCLEOTIDE SEQUENCE [LARGE SCALE GENOMIC DNA]</scope>
    <source>
        <strain evidence="5 6">L3-3HA</strain>
    </source>
</reference>
<dbReference type="SMART" id="SM00421">
    <property type="entry name" value="HTH_LUXR"/>
    <property type="match status" value="1"/>
</dbReference>
<accession>A0A5J5FVN5</accession>
<dbReference type="PROSITE" id="PS50043">
    <property type="entry name" value="HTH_LUXR_2"/>
    <property type="match status" value="1"/>
</dbReference>
<sequence>MGNKYFLSLENLAWHREFGRLIDSLDMPEFWYYVARYLRERVVFNNWAVLLFSRHNRPVILAESDDSDGSDAQLFIDYQKGLYLLDPFYINAWRNPGLGLQRLVEVAPAHFRETEYYRRYFKRNIVEDEVQFNLPLDEQNILCLSLGASTAFSSQDIGVMTLTEPWLLPLMRQRMRFELSAGDKSAAPLCGQSAQFATLTERENEVMHLMLSGCSTKEISRRLAISIETVRAHKKHLYAKLKVKTQSALFALFWQRRQE</sequence>
<dbReference type="InterPro" id="IPR036388">
    <property type="entry name" value="WH-like_DNA-bd_sf"/>
</dbReference>
<dbReference type="SUPFAM" id="SSF46894">
    <property type="entry name" value="C-terminal effector domain of the bipartite response regulators"/>
    <property type="match status" value="1"/>
</dbReference>
<evidence type="ECO:0000313" key="5">
    <source>
        <dbReference type="EMBL" id="KAA8997408.1"/>
    </source>
</evidence>
<keyword evidence="2" id="KW-0238">DNA-binding</keyword>
<dbReference type="CDD" id="cd06170">
    <property type="entry name" value="LuxR_C_like"/>
    <property type="match status" value="1"/>
</dbReference>
<dbReference type="OrthoDB" id="343383at2"/>
<dbReference type="RefSeq" id="WP_150436631.1">
    <property type="nucleotide sequence ID" value="NZ_VYKJ01000011.1"/>
</dbReference>
<comment type="caution">
    <text evidence="5">The sequence shown here is derived from an EMBL/GenBank/DDBJ whole genome shotgun (WGS) entry which is preliminary data.</text>
</comment>
<keyword evidence="1" id="KW-0805">Transcription regulation</keyword>
<feature type="domain" description="HTH luxR-type" evidence="4">
    <location>
        <begin position="192"/>
        <end position="257"/>
    </location>
</feature>
<protein>
    <submittedName>
        <fullName evidence="5">Helix-turn-helix transcriptional regulator</fullName>
    </submittedName>
</protein>
<evidence type="ECO:0000256" key="2">
    <source>
        <dbReference type="ARBA" id="ARBA00023125"/>
    </source>
</evidence>
<dbReference type="AlphaFoldDB" id="A0A5J5FVN5"/>
<evidence type="ECO:0000259" key="4">
    <source>
        <dbReference type="PROSITE" id="PS50043"/>
    </source>
</evidence>
<dbReference type="PROSITE" id="PS00622">
    <property type="entry name" value="HTH_LUXR_1"/>
    <property type="match status" value="1"/>
</dbReference>
<evidence type="ECO:0000256" key="3">
    <source>
        <dbReference type="ARBA" id="ARBA00023163"/>
    </source>
</evidence>
<dbReference type="PANTHER" id="PTHR44688">
    <property type="entry name" value="DNA-BINDING TRANSCRIPTIONAL ACTIVATOR DEVR_DOSR"/>
    <property type="match status" value="1"/>
</dbReference>
<dbReference type="PRINTS" id="PR00038">
    <property type="entry name" value="HTHLUXR"/>
</dbReference>
<dbReference type="GO" id="GO:0003677">
    <property type="term" value="F:DNA binding"/>
    <property type="evidence" value="ECO:0007669"/>
    <property type="project" value="UniProtKB-KW"/>
</dbReference>
<proteinExistence type="predicted"/>